<evidence type="ECO:0000256" key="15">
    <source>
        <dbReference type="PROSITE-ProRule" id="PRU00282"/>
    </source>
</evidence>
<dbReference type="PRINTS" id="PR00926">
    <property type="entry name" value="MITOCARRIER"/>
</dbReference>
<evidence type="ECO:0000313" key="23">
    <source>
        <dbReference type="Proteomes" id="UP000234323"/>
    </source>
</evidence>
<dbReference type="Pfam" id="PF00153">
    <property type="entry name" value="Mito_carr"/>
    <property type="match status" value="3"/>
</dbReference>
<evidence type="ECO:0000313" key="18">
    <source>
        <dbReference type="EMBL" id="PKC06257.1"/>
    </source>
</evidence>
<evidence type="ECO:0000256" key="5">
    <source>
        <dbReference type="ARBA" id="ARBA00022737"/>
    </source>
</evidence>
<dbReference type="PROSITE" id="PS50920">
    <property type="entry name" value="SOLCAR"/>
    <property type="match status" value="3"/>
</dbReference>
<reference evidence="17" key="5">
    <citation type="submission" date="2020-05" db="EMBL/GenBank/DDBJ databases">
        <authorList>
            <person name="Rincon C."/>
            <person name="Sanders R I."/>
            <person name="Robbins C."/>
            <person name="Chaturvedi A."/>
        </authorList>
    </citation>
    <scope>NUCLEOTIDE SEQUENCE</scope>
    <source>
        <strain evidence="17">CHB12</strain>
    </source>
</reference>
<dbReference type="EMBL" id="CAGKOT010000053">
    <property type="protein sequence ID" value="CAB5385477.1"/>
    <property type="molecule type" value="Genomic_DNA"/>
</dbReference>
<evidence type="ECO:0000256" key="7">
    <source>
        <dbReference type="ARBA" id="ARBA00022837"/>
    </source>
</evidence>
<comment type="function">
    <text evidence="12">Calcium-dependent mitochondrial aspartate and glutamate carrier. Transport of glutamate in mitochondria is required for mitochondrial transamination reactions and ornithine synthesis. Plays also a role in malate-aspartate NADH shuttle, which is critical for growth on acetate and fatty acids.</text>
</comment>
<dbReference type="OrthoDB" id="2161at2759"/>
<evidence type="ECO:0000256" key="4">
    <source>
        <dbReference type="ARBA" id="ARBA00022692"/>
    </source>
</evidence>
<comment type="caution">
    <text evidence="20">The sequence shown here is derived from an EMBL/GenBank/DDBJ whole genome shotgun (WGS) entry which is preliminary data.</text>
</comment>
<dbReference type="SMR" id="A0A2I1GTG4"/>
<feature type="repeat" description="Solcar" evidence="15">
    <location>
        <begin position="539"/>
        <end position="627"/>
    </location>
</feature>
<comment type="subcellular location">
    <subcellularLocation>
        <location evidence="1">Mitochondrion inner membrane</location>
        <topology evidence="1">Multi-pass membrane protein</topology>
    </subcellularLocation>
</comment>
<accession>A0A2I1GTG4</accession>
<comment type="subunit">
    <text evidence="11">Homodimer (via N-terminus).</text>
</comment>
<dbReference type="EMBL" id="LLXJ01000777">
    <property type="protein sequence ID" value="PKC06257.1"/>
    <property type="molecule type" value="Genomic_DNA"/>
</dbReference>
<feature type="repeat" description="Solcar" evidence="15">
    <location>
        <begin position="343"/>
        <end position="433"/>
    </location>
</feature>
<sequence>MSQRSEPAASSLERIRSVRSSIFTPEQQYVLQKEKFDKFSSIKINGQKYMNQEDFIQAIAPGEDYQKIQKEQFALLFRIADKNGKGLLSLQDFMVFENLLSKPDAEYEIAFRLFDVQGKGKITVEQFREILASNIGSDSVPFNFDCDWLKYYVGWNNSKKHDLNYEEFTQLLKGLQAERLRQEFRYYDKEGSGYISPESFKKIIISIAKHKLSDYVIEHLPTLCNISTSNEINYATVIAFHNVVRQMDMVERIVLKAISESNDRRITKNDFLNTAAKETRFSLFTPLEADIIFHFAGLGNPSGRLGRRDFAQLLDPKWQKPADQRPIVQITTQKHQGILWEVLHQSYYFFLASIAGAVGATAVYPVDLVKTRMQNQRSRVVGELLYRNSIDCFKKVIKHEGFMGLYSGLGPQLVGVAPEKAIKLTVNDYLRSKLKDNNGKLPLKYEILSGGAAGGCQVIFTNPLEIVKIRLQIQGEMAKNISNVQHRSALWIVRNLGIVGLYKGAAACLLRDVPFSAIYFPVYSHLKSDVFEEGPDKKLNMGELLLSGAIAGMPAAYLTTPCDVIKTRLQVEARKGQTAYSGIMDAGRKILAEEGFKAFFKGGPARVFRSSPQFGATLMVYELLQRSFPWSASNDKFEKEKPVNVIGDLSHLKSRNALKILLDLDNKFGAVPKNINVPNFGVKMTSTP</sequence>
<dbReference type="Proteomes" id="UP000684084">
    <property type="component" value="Unassembled WGS sequence"/>
</dbReference>
<keyword evidence="7" id="KW-0106">Calcium</keyword>
<name>A0A2I1GTG4_9GLOM</name>
<dbReference type="VEuPathDB" id="FungiDB:FUN_002162"/>
<evidence type="ECO:0000256" key="2">
    <source>
        <dbReference type="ARBA" id="ARBA00006375"/>
    </source>
</evidence>
<dbReference type="InterPro" id="IPR018108">
    <property type="entry name" value="MCP_transmembrane"/>
</dbReference>
<reference evidence="19 21" key="4">
    <citation type="submission" date="2017-10" db="EMBL/GenBank/DDBJ databases">
        <title>Genome analyses suggest a sexual origin of heterokaryosis in a supposedly ancient asexual fungus.</title>
        <authorList>
            <person name="Corradi N."/>
            <person name="Sedzielewska K."/>
            <person name="Noel J."/>
            <person name="Charron P."/>
            <person name="Farinelli L."/>
            <person name="Marton T."/>
            <person name="Kruger M."/>
            <person name="Pelin A."/>
            <person name="Brachmann A."/>
            <person name="Corradi N."/>
        </authorList>
    </citation>
    <scope>NUCLEOTIDE SEQUENCE [LARGE SCALE GENOMIC DNA]</scope>
    <source>
        <strain evidence="19 21">A1</strain>
    </source>
</reference>
<evidence type="ECO:0000313" key="17">
    <source>
        <dbReference type="EMBL" id="CAB5385477.1"/>
    </source>
</evidence>
<dbReference type="GO" id="GO:0005509">
    <property type="term" value="F:calcium ion binding"/>
    <property type="evidence" value="ECO:0007669"/>
    <property type="project" value="InterPro"/>
</dbReference>
<dbReference type="EMBL" id="LLXI01000789">
    <property type="protein sequence ID" value="PKY49834.1"/>
    <property type="molecule type" value="Genomic_DNA"/>
</dbReference>
<evidence type="ECO:0000256" key="3">
    <source>
        <dbReference type="ARBA" id="ARBA00022448"/>
    </source>
</evidence>
<dbReference type="Proteomes" id="UP000232688">
    <property type="component" value="Unassembled WGS sequence"/>
</dbReference>
<feature type="repeat" description="Solcar" evidence="15">
    <location>
        <begin position="441"/>
        <end position="529"/>
    </location>
</feature>
<evidence type="ECO:0000256" key="6">
    <source>
        <dbReference type="ARBA" id="ARBA00022792"/>
    </source>
</evidence>
<evidence type="ECO:0000256" key="11">
    <source>
        <dbReference type="ARBA" id="ARBA00038674"/>
    </source>
</evidence>
<keyword evidence="3" id="KW-0813">Transport</keyword>
<dbReference type="InterPro" id="IPR023395">
    <property type="entry name" value="MCP_dom_sf"/>
</dbReference>
<dbReference type="VEuPathDB" id="FungiDB:RhiirA1_490340"/>
<organism evidence="20 23">
    <name type="scientific">Rhizophagus irregularis</name>
    <dbReference type="NCBI Taxonomy" id="588596"/>
    <lineage>
        <taxon>Eukaryota</taxon>
        <taxon>Fungi</taxon>
        <taxon>Fungi incertae sedis</taxon>
        <taxon>Mucoromycota</taxon>
        <taxon>Glomeromycotina</taxon>
        <taxon>Glomeromycetes</taxon>
        <taxon>Glomerales</taxon>
        <taxon>Glomeraceae</taxon>
        <taxon>Rhizophagus</taxon>
    </lineage>
</organism>
<protein>
    <recommendedName>
        <fullName evidence="13">Mitochondrial aspartate-glutamate transporter AGC1</fullName>
    </recommendedName>
    <alternativeName>
        <fullName evidence="14">Aspartate-glutamate carrier 1</fullName>
    </alternativeName>
</protein>
<dbReference type="SMART" id="SM00054">
    <property type="entry name" value="EFh"/>
    <property type="match status" value="3"/>
</dbReference>
<reference evidence="20 23" key="1">
    <citation type="submission" date="2015-10" db="EMBL/GenBank/DDBJ databases">
        <title>Genome analyses suggest a sexual origin of heterokaryosis in a supposedly ancient asexual fungus.</title>
        <authorList>
            <person name="Ropars J."/>
            <person name="Sedzielewska K."/>
            <person name="Noel J."/>
            <person name="Charron P."/>
            <person name="Farinelli L."/>
            <person name="Marton T."/>
            <person name="Kruger M."/>
            <person name="Pelin A."/>
            <person name="Brachmann A."/>
            <person name="Corradi N."/>
        </authorList>
    </citation>
    <scope>NUCLEOTIDE SEQUENCE [LARGE SCALE GENOMIC DNA]</scope>
    <source>
        <strain evidence="20 23">A4</strain>
        <strain evidence="18 22">A5</strain>
    </source>
</reference>
<dbReference type="GO" id="GO:0015183">
    <property type="term" value="F:L-aspartate transmembrane transporter activity"/>
    <property type="evidence" value="ECO:0007669"/>
    <property type="project" value="TreeGrafter"/>
</dbReference>
<dbReference type="InterPro" id="IPR002067">
    <property type="entry name" value="MCP"/>
</dbReference>
<dbReference type="PANTHER" id="PTHR45678:SF9">
    <property type="entry name" value="CALCIUM-BINDING MITOCHONDRIAL CARRIER PROTEIN ARALAR1"/>
    <property type="match status" value="1"/>
</dbReference>
<dbReference type="Proteomes" id="UP000234323">
    <property type="component" value="Unassembled WGS sequence"/>
</dbReference>
<keyword evidence="4 15" id="KW-0812">Transmembrane</keyword>
<dbReference type="VEuPathDB" id="FungiDB:RhiirFUN_002223"/>
<keyword evidence="8" id="KW-1133">Transmembrane helix</keyword>
<evidence type="ECO:0000259" key="16">
    <source>
        <dbReference type="PROSITE" id="PS50222"/>
    </source>
</evidence>
<dbReference type="InterPro" id="IPR002048">
    <property type="entry name" value="EF_hand_dom"/>
</dbReference>
<dbReference type="EMBL" id="LLXH01001148">
    <property type="protein sequence ID" value="PKC60428.1"/>
    <property type="molecule type" value="Genomic_DNA"/>
</dbReference>
<dbReference type="SUPFAM" id="SSF103506">
    <property type="entry name" value="Mitochondrial carrier"/>
    <property type="match status" value="1"/>
</dbReference>
<evidence type="ECO:0000313" key="22">
    <source>
        <dbReference type="Proteomes" id="UP000232722"/>
    </source>
</evidence>
<dbReference type="GO" id="GO:0005743">
    <property type="term" value="C:mitochondrial inner membrane"/>
    <property type="evidence" value="ECO:0007669"/>
    <property type="project" value="UniProtKB-SubCell"/>
</dbReference>
<feature type="domain" description="EF-hand" evidence="16">
    <location>
        <begin position="175"/>
        <end position="210"/>
    </location>
</feature>
<dbReference type="Gene3D" id="1.10.238.10">
    <property type="entry name" value="EF-hand"/>
    <property type="match status" value="2"/>
</dbReference>
<feature type="domain" description="EF-hand" evidence="16">
    <location>
        <begin position="102"/>
        <end position="137"/>
    </location>
</feature>
<evidence type="ECO:0000256" key="10">
    <source>
        <dbReference type="ARBA" id="ARBA00023136"/>
    </source>
</evidence>
<keyword evidence="23" id="KW-1185">Reference proteome</keyword>
<dbReference type="Gene3D" id="1.50.40.10">
    <property type="entry name" value="Mitochondrial carrier domain"/>
    <property type="match status" value="1"/>
</dbReference>
<dbReference type="Proteomes" id="UP000232722">
    <property type="component" value="Unassembled WGS sequence"/>
</dbReference>
<dbReference type="FunFam" id="1.50.40.10:FF:000004">
    <property type="entry name" value="Calcium-binding mitochondrial carrier protein Aralar1"/>
    <property type="match status" value="1"/>
</dbReference>
<proteinExistence type="inferred from homology"/>
<evidence type="ECO:0000256" key="13">
    <source>
        <dbReference type="ARBA" id="ARBA00073787"/>
    </source>
</evidence>
<dbReference type="InterPro" id="IPR011992">
    <property type="entry name" value="EF-hand-dom_pair"/>
</dbReference>
<evidence type="ECO:0000256" key="1">
    <source>
        <dbReference type="ARBA" id="ARBA00004448"/>
    </source>
</evidence>
<evidence type="ECO:0000313" key="19">
    <source>
        <dbReference type="EMBL" id="PKC60428.1"/>
    </source>
</evidence>
<evidence type="ECO:0000256" key="14">
    <source>
        <dbReference type="ARBA" id="ARBA00082232"/>
    </source>
</evidence>
<comment type="similarity">
    <text evidence="2">Belongs to the mitochondrial carrier (TC 2.A.29) family.</text>
</comment>
<dbReference type="PANTHER" id="PTHR45678">
    <property type="entry name" value="MITOCHONDRIAL 2-OXODICARBOXYLATE CARRIER 1-RELATED"/>
    <property type="match status" value="1"/>
</dbReference>
<keyword evidence="10 15" id="KW-0472">Membrane</keyword>
<evidence type="ECO:0000256" key="9">
    <source>
        <dbReference type="ARBA" id="ARBA00023128"/>
    </source>
</evidence>
<dbReference type="GO" id="GO:0043490">
    <property type="term" value="P:malate-aspartate shuttle"/>
    <property type="evidence" value="ECO:0007669"/>
    <property type="project" value="TreeGrafter"/>
</dbReference>
<keyword evidence="6" id="KW-0999">Mitochondrion inner membrane</keyword>
<dbReference type="SUPFAM" id="SSF47473">
    <property type="entry name" value="EF-hand"/>
    <property type="match status" value="2"/>
</dbReference>
<gene>
    <name evidence="17" type="ORF">CHRIB12_LOCUS19333</name>
    <name evidence="19" type="ORF">RhiirA1_490340</name>
    <name evidence="20" type="ORF">RhiirA4_528655</name>
    <name evidence="18" type="ORF">RhiirA5_501516</name>
</gene>
<evidence type="ECO:0000256" key="12">
    <source>
        <dbReference type="ARBA" id="ARBA00059916"/>
    </source>
</evidence>
<dbReference type="PROSITE" id="PS50222">
    <property type="entry name" value="EF_HAND_2"/>
    <property type="match status" value="2"/>
</dbReference>
<reference evidence="18 22" key="2">
    <citation type="submission" date="2017-09" db="EMBL/GenBank/DDBJ databases">
        <title>Extensive intraspecific genome diversity in a model arbuscular mycorrhizal fungus.</title>
        <authorList>
            <person name="Chen E.C."/>
            <person name="Morin E."/>
            <person name="Beaudet D."/>
            <person name="Noel J."/>
            <person name="Ndikumana S."/>
            <person name="Charron P."/>
            <person name="St-Onge C."/>
            <person name="Giorgi J."/>
            <person name="Grigoriev I.V."/>
            <person name="Roux C."/>
            <person name="Martin F.M."/>
            <person name="Corradi N."/>
        </authorList>
    </citation>
    <scope>NUCLEOTIDE SEQUENCE [LARGE SCALE GENOMIC DNA]</scope>
    <source>
        <strain evidence="18 22">A5</strain>
    </source>
</reference>
<reference evidence="19 21" key="3">
    <citation type="submission" date="2017-10" db="EMBL/GenBank/DDBJ databases">
        <title>Extensive intraspecific genome diversity in a model arbuscular mycorrhizal fungus.</title>
        <authorList>
            <person name="Chen E.C.H."/>
            <person name="Morin E."/>
            <person name="Baudet D."/>
            <person name="Noel J."/>
            <person name="Ndikumana S."/>
            <person name="Charron P."/>
            <person name="St-Onge C."/>
            <person name="Giorgi J."/>
            <person name="Grigoriev I.V."/>
            <person name="Roux C."/>
            <person name="Martin F.M."/>
            <person name="Corradi N."/>
        </authorList>
    </citation>
    <scope>NUCLEOTIDE SEQUENCE [LARGE SCALE GENOMIC DNA]</scope>
    <source>
        <strain evidence="19 21">A1</strain>
    </source>
</reference>
<dbReference type="InterPro" id="IPR051028">
    <property type="entry name" value="Mito_Solute_Carrier"/>
</dbReference>
<keyword evidence="9" id="KW-0496">Mitochondrion</keyword>
<keyword evidence="5" id="KW-0677">Repeat</keyword>
<dbReference type="GO" id="GO:0005313">
    <property type="term" value="F:L-glutamate transmembrane transporter activity"/>
    <property type="evidence" value="ECO:0007669"/>
    <property type="project" value="TreeGrafter"/>
</dbReference>
<evidence type="ECO:0000313" key="21">
    <source>
        <dbReference type="Proteomes" id="UP000232688"/>
    </source>
</evidence>
<evidence type="ECO:0000256" key="8">
    <source>
        <dbReference type="ARBA" id="ARBA00022989"/>
    </source>
</evidence>
<dbReference type="Pfam" id="PF13833">
    <property type="entry name" value="EF-hand_8"/>
    <property type="match status" value="1"/>
</dbReference>
<dbReference type="AlphaFoldDB" id="A0A2I1GTG4"/>
<evidence type="ECO:0000313" key="20">
    <source>
        <dbReference type="EMBL" id="PKY49834.1"/>
    </source>
</evidence>